<name>A0A0C3QH67_9AGAM</name>
<dbReference type="Pfam" id="PF00400">
    <property type="entry name" value="WD40"/>
    <property type="match status" value="11"/>
</dbReference>
<dbReference type="InterPro" id="IPR020472">
    <property type="entry name" value="WD40_PAC1"/>
</dbReference>
<dbReference type="PANTHER" id="PTHR19879:SF9">
    <property type="entry name" value="TRANSCRIPTION INITIATION FACTOR TFIID SUBUNIT 5"/>
    <property type="match status" value="1"/>
</dbReference>
<dbReference type="SUPFAM" id="SSF50978">
    <property type="entry name" value="WD40 repeat-like"/>
    <property type="match status" value="2"/>
</dbReference>
<dbReference type="HOGENOM" id="CLU_000288_6_3_1"/>
<dbReference type="Pfam" id="PF24883">
    <property type="entry name" value="NPHP3_N"/>
    <property type="match status" value="1"/>
</dbReference>
<feature type="repeat" description="WD" evidence="3">
    <location>
        <begin position="904"/>
        <end position="945"/>
    </location>
</feature>
<reference evidence="5 6" key="1">
    <citation type="submission" date="2014-04" db="EMBL/GenBank/DDBJ databases">
        <authorList>
            <consortium name="DOE Joint Genome Institute"/>
            <person name="Kuo A."/>
            <person name="Girlanda M."/>
            <person name="Perotto S."/>
            <person name="Kohler A."/>
            <person name="Nagy L.G."/>
            <person name="Floudas D."/>
            <person name="Copeland A."/>
            <person name="Barry K.W."/>
            <person name="Cichocki N."/>
            <person name="Veneault-Fourrey C."/>
            <person name="LaButti K."/>
            <person name="Lindquist E.A."/>
            <person name="Lipzen A."/>
            <person name="Lundell T."/>
            <person name="Morin E."/>
            <person name="Murat C."/>
            <person name="Sun H."/>
            <person name="Tunlid A."/>
            <person name="Henrissat B."/>
            <person name="Grigoriev I.V."/>
            <person name="Hibbett D.S."/>
            <person name="Martin F."/>
            <person name="Nordberg H.P."/>
            <person name="Cantor M.N."/>
            <person name="Hua S.X."/>
        </authorList>
    </citation>
    <scope>NUCLEOTIDE SEQUENCE [LARGE SCALE GENOMIC DNA]</scope>
    <source>
        <strain evidence="5 6">MUT 4182</strain>
    </source>
</reference>
<feature type="repeat" description="WD" evidence="3">
    <location>
        <begin position="732"/>
        <end position="773"/>
    </location>
</feature>
<dbReference type="InterPro" id="IPR015943">
    <property type="entry name" value="WD40/YVTN_repeat-like_dom_sf"/>
</dbReference>
<feature type="repeat" description="WD" evidence="3">
    <location>
        <begin position="818"/>
        <end position="859"/>
    </location>
</feature>
<dbReference type="PROSITE" id="PS50837">
    <property type="entry name" value="NACHT"/>
    <property type="match status" value="1"/>
</dbReference>
<organism evidence="5 6">
    <name type="scientific">Tulasnella calospora MUT 4182</name>
    <dbReference type="NCBI Taxonomy" id="1051891"/>
    <lineage>
        <taxon>Eukaryota</taxon>
        <taxon>Fungi</taxon>
        <taxon>Dikarya</taxon>
        <taxon>Basidiomycota</taxon>
        <taxon>Agaricomycotina</taxon>
        <taxon>Agaricomycetes</taxon>
        <taxon>Cantharellales</taxon>
        <taxon>Tulasnellaceae</taxon>
        <taxon>Tulasnella</taxon>
    </lineage>
</organism>
<dbReference type="SUPFAM" id="SSF52540">
    <property type="entry name" value="P-loop containing nucleoside triphosphate hydrolases"/>
    <property type="match status" value="1"/>
</dbReference>
<feature type="domain" description="NACHT" evidence="4">
    <location>
        <begin position="49"/>
        <end position="195"/>
    </location>
</feature>
<feature type="repeat" description="WD" evidence="3">
    <location>
        <begin position="990"/>
        <end position="1031"/>
    </location>
</feature>
<dbReference type="EMBL" id="KN823050">
    <property type="protein sequence ID" value="KIO25029.1"/>
    <property type="molecule type" value="Genomic_DNA"/>
</dbReference>
<dbReference type="PROSITE" id="PS50294">
    <property type="entry name" value="WD_REPEATS_REGION"/>
    <property type="match status" value="11"/>
</dbReference>
<keyword evidence="6" id="KW-1185">Reference proteome</keyword>
<evidence type="ECO:0000313" key="6">
    <source>
        <dbReference type="Proteomes" id="UP000054248"/>
    </source>
</evidence>
<dbReference type="Gene3D" id="3.40.50.300">
    <property type="entry name" value="P-loop containing nucleotide triphosphate hydrolases"/>
    <property type="match status" value="1"/>
</dbReference>
<accession>A0A0C3QH67</accession>
<feature type="repeat" description="WD" evidence="3">
    <location>
        <begin position="947"/>
        <end position="988"/>
    </location>
</feature>
<dbReference type="InterPro" id="IPR056884">
    <property type="entry name" value="NPHP3-like_N"/>
</dbReference>
<feature type="repeat" description="WD" evidence="3">
    <location>
        <begin position="861"/>
        <end position="902"/>
    </location>
</feature>
<dbReference type="Proteomes" id="UP000054248">
    <property type="component" value="Unassembled WGS sequence"/>
</dbReference>
<evidence type="ECO:0000256" key="1">
    <source>
        <dbReference type="ARBA" id="ARBA00022574"/>
    </source>
</evidence>
<dbReference type="InterPro" id="IPR027417">
    <property type="entry name" value="P-loop_NTPase"/>
</dbReference>
<sequence>MRRLLNFLGDGKHAAQGTAIEDVLCFPGTRTATLDRIDNWIRYSSSANRVLWIRGTAGGGKSTIASTVAHSWEYRASCAIFHFRRGQNTLNKQLVCALARQLGKSLVPEVRNAVLGSVQQNPNMAEQRLDIQFKTLLVAPLATLSHRQHTVLIIVDALDECDNPNDAIDFVQLINKHSSSLPTNIKFLLTCRPEAPLLHALRLRNRHIEDLDSALGIGNDLTRFIKHACKQIRENYRLPKEWPSSDDIGRLVEMAQGLFQWVSTAVTYISNGSPVNRLRDLVKQPASWSGLDNLYHQILSRAFRKVAQDRARQELLRWVLGTLAVAPYPVSLQVMATLYRDKNINNLEGQNDIIQFLREEIFSDLDALLLIPPSPIAPMPLVHASIRDLLLNKQRCQDEIYYIDKIQHHKRSASLCLRLMIQGLKENVCGLTDLSKANSEIQSVVEIKLSSALRYCCMAWHIHLIEGVQWSGLKIDGCGSQLSDFEIFSKEKLLYWLEVMSLVGATAEAITTAKLVHQWLLVSLFQYPAETLESKLLTTLWGDTRRFITAFSEPISFGSLHIYVSALPHCPEKTRLWELYGEHAKIRTIRGVQPLAWPRNLWTISTGAPVFAVAFSSDSSTLASGSDDRTVRLWNAQTGTPMAEPLEGHEDAVLSVAFLPDGKVLASGSSDCTIRLWDAQTGASLGGPLEGHDGWVHAVAFSPDGKILASGSSDCTIRLWEAQTGAPLGEPLEGHDDWVHSIAFSLNGQVLASGSSDQTIRLWNAQTGIPLGTPLEGHDGWVLSVAFSPDGKVLASGSSDHMIRLWDVQTGTPVGEPLDGHGDSVLSIAFSPDGKVLVSGSEDGTILLWDAQTGAPLDEPLEGTDGWVCSVAFSPDGRVFASGSTDDAIQLWDAQTGNPLIQTLENHEESVLCAAFSPNGQILASGFRDHTIQLWDAQTGTRLGELLEGHVGWVRSLAFSPDGRVLASGSSDRGIRLWDTQTGTPLGEPLKGHVGSVLSIAFSPDGKVLVSGSKDRAIRLWDARTGTPLGKPLEGHQDSVRSVAFSPDGKVLESKSADGAIRVWHANTRAPLAKRERGVTGFVSSIPLLQPGMLCGAHASVLIANNVTVQSSRHPGPFHAVYPNFAIIGSYLPSRTCFGFRFSTG</sequence>
<dbReference type="Gene3D" id="2.130.10.10">
    <property type="entry name" value="YVTN repeat-like/Quinoprotein amine dehydrogenase"/>
    <property type="match status" value="5"/>
</dbReference>
<keyword evidence="2" id="KW-0677">Repeat</keyword>
<evidence type="ECO:0000256" key="2">
    <source>
        <dbReference type="ARBA" id="ARBA00022737"/>
    </source>
</evidence>
<dbReference type="PROSITE" id="PS50082">
    <property type="entry name" value="WD_REPEATS_2"/>
    <property type="match status" value="11"/>
</dbReference>
<dbReference type="AlphaFoldDB" id="A0A0C3QH67"/>
<dbReference type="InterPro" id="IPR019775">
    <property type="entry name" value="WD40_repeat_CS"/>
</dbReference>
<feature type="repeat" description="WD" evidence="3">
    <location>
        <begin position="689"/>
        <end position="730"/>
    </location>
</feature>
<feature type="repeat" description="WD" evidence="3">
    <location>
        <begin position="1033"/>
        <end position="1074"/>
    </location>
</feature>
<dbReference type="InterPro" id="IPR001680">
    <property type="entry name" value="WD40_rpt"/>
</dbReference>
<feature type="repeat" description="WD" evidence="3">
    <location>
        <begin position="610"/>
        <end position="644"/>
    </location>
</feature>
<dbReference type="STRING" id="1051891.A0A0C3QH67"/>
<dbReference type="OrthoDB" id="3027122at2759"/>
<proteinExistence type="predicted"/>
<feature type="repeat" description="WD" evidence="3">
    <location>
        <begin position="646"/>
        <end position="687"/>
    </location>
</feature>
<dbReference type="InterPro" id="IPR007111">
    <property type="entry name" value="NACHT_NTPase"/>
</dbReference>
<evidence type="ECO:0000256" key="3">
    <source>
        <dbReference type="PROSITE-ProRule" id="PRU00221"/>
    </source>
</evidence>
<dbReference type="PRINTS" id="PR00320">
    <property type="entry name" value="GPROTEINBRPT"/>
</dbReference>
<protein>
    <recommendedName>
        <fullName evidence="4">NACHT domain-containing protein</fullName>
    </recommendedName>
</protein>
<dbReference type="InterPro" id="IPR036322">
    <property type="entry name" value="WD40_repeat_dom_sf"/>
</dbReference>
<feature type="repeat" description="WD" evidence="3">
    <location>
        <begin position="775"/>
        <end position="816"/>
    </location>
</feature>
<dbReference type="CDD" id="cd00200">
    <property type="entry name" value="WD40"/>
    <property type="match status" value="1"/>
</dbReference>
<gene>
    <name evidence="5" type="ORF">M407DRAFT_76224</name>
</gene>
<dbReference type="PANTHER" id="PTHR19879">
    <property type="entry name" value="TRANSCRIPTION INITIATION FACTOR TFIID"/>
    <property type="match status" value="1"/>
</dbReference>
<reference evidence="6" key="2">
    <citation type="submission" date="2015-01" db="EMBL/GenBank/DDBJ databases">
        <title>Evolutionary Origins and Diversification of the Mycorrhizal Mutualists.</title>
        <authorList>
            <consortium name="DOE Joint Genome Institute"/>
            <consortium name="Mycorrhizal Genomics Consortium"/>
            <person name="Kohler A."/>
            <person name="Kuo A."/>
            <person name="Nagy L.G."/>
            <person name="Floudas D."/>
            <person name="Copeland A."/>
            <person name="Barry K.W."/>
            <person name="Cichocki N."/>
            <person name="Veneault-Fourrey C."/>
            <person name="LaButti K."/>
            <person name="Lindquist E.A."/>
            <person name="Lipzen A."/>
            <person name="Lundell T."/>
            <person name="Morin E."/>
            <person name="Murat C."/>
            <person name="Riley R."/>
            <person name="Ohm R."/>
            <person name="Sun H."/>
            <person name="Tunlid A."/>
            <person name="Henrissat B."/>
            <person name="Grigoriev I.V."/>
            <person name="Hibbett D.S."/>
            <person name="Martin F."/>
        </authorList>
    </citation>
    <scope>NUCLEOTIDE SEQUENCE [LARGE SCALE GENOMIC DNA]</scope>
    <source>
        <strain evidence="6">MUT 4182</strain>
    </source>
</reference>
<evidence type="ECO:0000259" key="4">
    <source>
        <dbReference type="PROSITE" id="PS50837"/>
    </source>
</evidence>
<dbReference type="SMART" id="SM00320">
    <property type="entry name" value="WD40"/>
    <property type="match status" value="11"/>
</dbReference>
<dbReference type="PROSITE" id="PS00678">
    <property type="entry name" value="WD_REPEATS_1"/>
    <property type="match status" value="9"/>
</dbReference>
<keyword evidence="1 3" id="KW-0853">WD repeat</keyword>
<evidence type="ECO:0000313" key="5">
    <source>
        <dbReference type="EMBL" id="KIO25029.1"/>
    </source>
</evidence>